<accession>A0A7S4QBF9</accession>
<dbReference type="AlphaFoldDB" id="A0A7S4QBF9"/>
<gene>
    <name evidence="3" type="ORF">AMON00008_LOCUS16632</name>
</gene>
<organism evidence="3">
    <name type="scientific">Alexandrium monilatum</name>
    <dbReference type="NCBI Taxonomy" id="311494"/>
    <lineage>
        <taxon>Eukaryota</taxon>
        <taxon>Sar</taxon>
        <taxon>Alveolata</taxon>
        <taxon>Dinophyceae</taxon>
        <taxon>Gonyaulacales</taxon>
        <taxon>Pyrocystaceae</taxon>
        <taxon>Alexandrium</taxon>
    </lineage>
</organism>
<keyword evidence="2" id="KW-1133">Transmembrane helix</keyword>
<protein>
    <submittedName>
        <fullName evidence="3">Uncharacterized protein</fullName>
    </submittedName>
</protein>
<name>A0A7S4QBF9_9DINO</name>
<dbReference type="EMBL" id="HBNR01024758">
    <property type="protein sequence ID" value="CAE4577012.1"/>
    <property type="molecule type" value="Transcribed_RNA"/>
</dbReference>
<sequence length="262" mass="28466">MAASAVGGRSAPALTASLQTAASSQQPRCRRLPASPWRPRRQDGVGRQVVLAAVTAGACACGRRVRRTAVRRSAGLRPYLQDPVADLAICVLVGPHGFTDLEDARSTPRGWQVLLAAYGGSLLLAWLLQQLPLPGVSRLLLRGLFGAVSIWHFREDMGRSFVWSFLVISAALVSVAFVGPLVPWRMMVAWLALWHVPNHYLRFFRAPGRSIRAGLGTTAAATVLGFCAWQTNSFVLFPEWFIIGSVLGHSICTEVWRGASQP</sequence>
<evidence type="ECO:0000313" key="3">
    <source>
        <dbReference type="EMBL" id="CAE4577012.1"/>
    </source>
</evidence>
<proteinExistence type="predicted"/>
<evidence type="ECO:0000256" key="1">
    <source>
        <dbReference type="SAM" id="MobiDB-lite"/>
    </source>
</evidence>
<evidence type="ECO:0000256" key="2">
    <source>
        <dbReference type="SAM" id="Phobius"/>
    </source>
</evidence>
<keyword evidence="2" id="KW-0812">Transmembrane</keyword>
<feature type="region of interest" description="Disordered" evidence="1">
    <location>
        <begin position="17"/>
        <end position="43"/>
    </location>
</feature>
<reference evidence="3" key="1">
    <citation type="submission" date="2021-01" db="EMBL/GenBank/DDBJ databases">
        <authorList>
            <person name="Corre E."/>
            <person name="Pelletier E."/>
            <person name="Niang G."/>
            <person name="Scheremetjew M."/>
            <person name="Finn R."/>
            <person name="Kale V."/>
            <person name="Holt S."/>
            <person name="Cochrane G."/>
            <person name="Meng A."/>
            <person name="Brown T."/>
            <person name="Cohen L."/>
        </authorList>
    </citation>
    <scope>NUCLEOTIDE SEQUENCE</scope>
    <source>
        <strain evidence="3">CCMP3105</strain>
    </source>
</reference>
<feature type="transmembrane region" description="Helical" evidence="2">
    <location>
        <begin position="160"/>
        <end position="178"/>
    </location>
</feature>
<keyword evidence="2" id="KW-0472">Membrane</keyword>
<feature type="compositionally biased region" description="Low complexity" evidence="1">
    <location>
        <begin position="17"/>
        <end position="27"/>
    </location>
</feature>